<keyword evidence="7" id="KW-1185">Reference proteome</keyword>
<evidence type="ECO:0000313" key="7">
    <source>
        <dbReference type="Proteomes" id="UP000294919"/>
    </source>
</evidence>
<proteinExistence type="inferred from homology"/>
<organism evidence="6 7">
    <name type="scientific">Marinisporobacter balticus</name>
    <dbReference type="NCBI Taxonomy" id="2018667"/>
    <lineage>
        <taxon>Bacteria</taxon>
        <taxon>Bacillati</taxon>
        <taxon>Bacillota</taxon>
        <taxon>Clostridia</taxon>
        <taxon>Peptostreptococcales</taxon>
        <taxon>Thermotaleaceae</taxon>
        <taxon>Marinisporobacter</taxon>
    </lineage>
</organism>
<comment type="function">
    <text evidence="4">Catalyzes the reversible isomerization-deamination of glucosamine 6-phosphate (GlcN6P) to form fructose 6-phosphate (Fru6P) and ammonium ion.</text>
</comment>
<dbReference type="InterPro" id="IPR006148">
    <property type="entry name" value="Glc/Gal-6P_isomerase"/>
</dbReference>
<feature type="domain" description="Glucosamine/galactosamine-6-phosphate isomerase" evidence="5">
    <location>
        <begin position="26"/>
        <end position="232"/>
    </location>
</feature>
<dbReference type="EMBL" id="SLWV01000007">
    <property type="protein sequence ID" value="TCO76941.1"/>
    <property type="molecule type" value="Genomic_DNA"/>
</dbReference>
<name>A0A4R2KRM7_9FIRM</name>
<evidence type="ECO:0000256" key="1">
    <source>
        <dbReference type="ARBA" id="ARBA00000644"/>
    </source>
</evidence>
<dbReference type="SUPFAM" id="SSF100950">
    <property type="entry name" value="NagB/RpiA/CoA transferase-like"/>
    <property type="match status" value="1"/>
</dbReference>
<dbReference type="InterPro" id="IPR037171">
    <property type="entry name" value="NagB/RpiA_transferase-like"/>
</dbReference>
<dbReference type="GO" id="GO:0004342">
    <property type="term" value="F:glucosamine-6-phosphate deaminase activity"/>
    <property type="evidence" value="ECO:0007669"/>
    <property type="project" value="UniProtKB-UniRule"/>
</dbReference>
<comment type="pathway">
    <text evidence="4">Amino-sugar metabolism; N-acetylneuraminate degradation; D-fructose 6-phosphate from N-acetylneuraminate: step 5/5.</text>
</comment>
<dbReference type="GO" id="GO:0006046">
    <property type="term" value="P:N-acetylglucosamine catabolic process"/>
    <property type="evidence" value="ECO:0007669"/>
    <property type="project" value="UniProtKB-UniRule"/>
</dbReference>
<protein>
    <recommendedName>
        <fullName evidence="4">Glucosamine-6-phosphate deaminase</fullName>
        <ecNumber evidence="4">3.5.99.6</ecNumber>
    </recommendedName>
    <alternativeName>
        <fullName evidence="4">GlcN6P deaminase</fullName>
        <shortName evidence="4">GNPDA</shortName>
    </alternativeName>
    <alternativeName>
        <fullName evidence="4">Glucosamine-6-phosphate isomerase</fullName>
    </alternativeName>
</protein>
<feature type="active site" description="Proton acceptor; for enolization step" evidence="4">
    <location>
        <position position="75"/>
    </location>
</feature>
<dbReference type="UniPathway" id="UPA00629">
    <property type="reaction ID" value="UER00684"/>
</dbReference>
<dbReference type="GO" id="GO:0005737">
    <property type="term" value="C:cytoplasm"/>
    <property type="evidence" value="ECO:0007669"/>
    <property type="project" value="TreeGrafter"/>
</dbReference>
<dbReference type="PROSITE" id="PS01161">
    <property type="entry name" value="GLC_GALNAC_ISOMERASE"/>
    <property type="match status" value="1"/>
</dbReference>
<accession>A0A4R2KRM7</accession>
<dbReference type="EC" id="3.5.99.6" evidence="4"/>
<dbReference type="PANTHER" id="PTHR11280">
    <property type="entry name" value="GLUCOSAMINE-6-PHOSPHATE ISOMERASE"/>
    <property type="match status" value="1"/>
</dbReference>
<keyword evidence="2 4" id="KW-0378">Hydrolase</keyword>
<dbReference type="Pfam" id="PF01182">
    <property type="entry name" value="Glucosamine_iso"/>
    <property type="match status" value="1"/>
</dbReference>
<dbReference type="GO" id="GO:0019262">
    <property type="term" value="P:N-acetylneuraminate catabolic process"/>
    <property type="evidence" value="ECO:0007669"/>
    <property type="project" value="UniProtKB-UniRule"/>
</dbReference>
<evidence type="ECO:0000313" key="6">
    <source>
        <dbReference type="EMBL" id="TCO76941.1"/>
    </source>
</evidence>
<keyword evidence="3 4" id="KW-0119">Carbohydrate metabolism</keyword>
<evidence type="ECO:0000256" key="2">
    <source>
        <dbReference type="ARBA" id="ARBA00022801"/>
    </source>
</evidence>
<dbReference type="InterPro" id="IPR018321">
    <property type="entry name" value="Glucosamine6P_isomerase_CS"/>
</dbReference>
<dbReference type="InterPro" id="IPR004547">
    <property type="entry name" value="Glucosamine6P_isomerase"/>
</dbReference>
<dbReference type="FunFam" id="3.40.50.1360:FF:000003">
    <property type="entry name" value="Glucosamine-6-phosphate deaminase"/>
    <property type="match status" value="1"/>
</dbReference>
<evidence type="ECO:0000256" key="4">
    <source>
        <dbReference type="HAMAP-Rule" id="MF_01241"/>
    </source>
</evidence>
<feature type="active site" description="Proton acceptor; for ring-opening step" evidence="4">
    <location>
        <position position="146"/>
    </location>
</feature>
<comment type="caution">
    <text evidence="6">The sequence shown here is derived from an EMBL/GenBank/DDBJ whole genome shotgun (WGS) entry which is preliminary data.</text>
</comment>
<evidence type="ECO:0000256" key="3">
    <source>
        <dbReference type="ARBA" id="ARBA00023277"/>
    </source>
</evidence>
<dbReference type="GO" id="GO:0042802">
    <property type="term" value="F:identical protein binding"/>
    <property type="evidence" value="ECO:0007669"/>
    <property type="project" value="TreeGrafter"/>
</dbReference>
<dbReference type="HAMAP" id="MF_01241">
    <property type="entry name" value="GlcN6P_deamin"/>
    <property type="match status" value="1"/>
</dbReference>
<comment type="similarity">
    <text evidence="4">Belongs to the glucosamine/galactosamine-6-phosphate isomerase family. NagB subfamily.</text>
</comment>
<dbReference type="PANTHER" id="PTHR11280:SF5">
    <property type="entry name" value="GLUCOSAMINE-6-PHOSPHATE ISOMERASE"/>
    <property type="match status" value="1"/>
</dbReference>
<reference evidence="6 7" key="1">
    <citation type="submission" date="2019-03" db="EMBL/GenBank/DDBJ databases">
        <title>Genomic Encyclopedia of Type Strains, Phase IV (KMG-IV): sequencing the most valuable type-strain genomes for metagenomic binning, comparative biology and taxonomic classification.</title>
        <authorList>
            <person name="Goeker M."/>
        </authorList>
    </citation>
    <scope>NUCLEOTIDE SEQUENCE [LARGE SCALE GENOMIC DNA]</scope>
    <source>
        <strain evidence="6 7">DSM 102940</strain>
    </source>
</reference>
<dbReference type="Gene3D" id="3.40.50.1360">
    <property type="match status" value="1"/>
</dbReference>
<dbReference type="GO" id="GO:0006043">
    <property type="term" value="P:glucosamine catabolic process"/>
    <property type="evidence" value="ECO:0007669"/>
    <property type="project" value="TreeGrafter"/>
</dbReference>
<dbReference type="CDD" id="cd01399">
    <property type="entry name" value="GlcN6P_deaminase"/>
    <property type="match status" value="1"/>
</dbReference>
<dbReference type="NCBIfam" id="NF001684">
    <property type="entry name" value="PRK00443.1-4"/>
    <property type="match status" value="1"/>
</dbReference>
<comment type="catalytic activity">
    <reaction evidence="1 4">
        <text>alpha-D-glucosamine 6-phosphate + H2O = beta-D-fructose 6-phosphate + NH4(+)</text>
        <dbReference type="Rhea" id="RHEA:12172"/>
        <dbReference type="ChEBI" id="CHEBI:15377"/>
        <dbReference type="ChEBI" id="CHEBI:28938"/>
        <dbReference type="ChEBI" id="CHEBI:57634"/>
        <dbReference type="ChEBI" id="CHEBI:75989"/>
        <dbReference type="EC" id="3.5.99.6"/>
    </reaction>
</comment>
<dbReference type="AlphaFoldDB" id="A0A4R2KRM7"/>
<evidence type="ECO:0000259" key="5">
    <source>
        <dbReference type="Pfam" id="PF01182"/>
    </source>
</evidence>
<dbReference type="Proteomes" id="UP000294919">
    <property type="component" value="Unassembled WGS sequence"/>
</dbReference>
<feature type="active site" description="For ring-opening step" evidence="4">
    <location>
        <position position="151"/>
    </location>
</feature>
<gene>
    <name evidence="4" type="primary">nagB</name>
    <name evidence="6" type="ORF">EV214_10799</name>
</gene>
<sequence>MYIDWVKKMKLIRVKDYEELSKKASNILASQIILKPNSVIGLATGSTPVGMYRALVQLYKNGDLDFNDIKTFNLDEYYELNSANPQSYHYYMNENLFKHVNIKERNINIPNGMRKDIIEECDRYEKKIEACGGIDLQVLGIGRNGHVGFNEPDIKFEARTHIVELDHDTIEANSRFFESYEVVPKQAISMGIKTIMHARKILLLANGMEKAEAIYCTIKGKITPEVPASVLQLHPDVTIIIEEKAALMI</sequence>
<comment type="caution">
    <text evidence="4">Lacks conserved residue(s) required for the propagation of feature annotation.</text>
</comment>
<feature type="active site" description="For ring-opening step" evidence="4">
    <location>
        <position position="144"/>
    </location>
</feature>
<dbReference type="GO" id="GO:0005975">
    <property type="term" value="P:carbohydrate metabolic process"/>
    <property type="evidence" value="ECO:0007669"/>
    <property type="project" value="InterPro"/>
</dbReference>
<dbReference type="NCBIfam" id="TIGR00502">
    <property type="entry name" value="nagB"/>
    <property type="match status" value="1"/>
</dbReference>